<evidence type="ECO:0000313" key="6">
    <source>
        <dbReference type="Proteomes" id="UP000614741"/>
    </source>
</evidence>
<keyword evidence="2" id="KW-0808">Transferase</keyword>
<protein>
    <recommendedName>
        <fullName evidence="7">D-inositol 3-phosphate glycosyltransferase</fullName>
    </recommendedName>
</protein>
<dbReference type="EMBL" id="BONP01000005">
    <property type="protein sequence ID" value="GIG39397.1"/>
    <property type="molecule type" value="Genomic_DNA"/>
</dbReference>
<evidence type="ECO:0000259" key="3">
    <source>
        <dbReference type="Pfam" id="PF00534"/>
    </source>
</evidence>
<feature type="domain" description="Glycosyltransferase subfamily 4-like N-terminal" evidence="4">
    <location>
        <begin position="26"/>
        <end position="196"/>
    </location>
</feature>
<evidence type="ECO:0008006" key="7">
    <source>
        <dbReference type="Google" id="ProtNLM"/>
    </source>
</evidence>
<gene>
    <name evidence="5" type="ORF">Cph01nite_11590</name>
</gene>
<evidence type="ECO:0000313" key="5">
    <source>
        <dbReference type="EMBL" id="GIG39397.1"/>
    </source>
</evidence>
<dbReference type="InterPro" id="IPR001296">
    <property type="entry name" value="Glyco_trans_1"/>
</dbReference>
<evidence type="ECO:0000256" key="1">
    <source>
        <dbReference type="ARBA" id="ARBA00022676"/>
    </source>
</evidence>
<organism evidence="5 6">
    <name type="scientific">Cellulomonas phragmiteti</name>
    <dbReference type="NCBI Taxonomy" id="478780"/>
    <lineage>
        <taxon>Bacteria</taxon>
        <taxon>Bacillati</taxon>
        <taxon>Actinomycetota</taxon>
        <taxon>Actinomycetes</taxon>
        <taxon>Micrococcales</taxon>
        <taxon>Cellulomonadaceae</taxon>
        <taxon>Cellulomonas</taxon>
    </lineage>
</organism>
<evidence type="ECO:0000256" key="2">
    <source>
        <dbReference type="ARBA" id="ARBA00022679"/>
    </source>
</evidence>
<proteinExistence type="predicted"/>
<dbReference type="PANTHER" id="PTHR12526:SF635">
    <property type="entry name" value="GLYCOSYL TRANSFERASE GROUP 1"/>
    <property type="match status" value="1"/>
</dbReference>
<dbReference type="Gene3D" id="3.40.50.2000">
    <property type="entry name" value="Glycogen Phosphorylase B"/>
    <property type="match status" value="2"/>
</dbReference>
<feature type="domain" description="Glycosyl transferase family 1" evidence="3">
    <location>
        <begin position="217"/>
        <end position="375"/>
    </location>
</feature>
<dbReference type="SUPFAM" id="SSF53756">
    <property type="entry name" value="UDP-Glycosyltransferase/glycogen phosphorylase"/>
    <property type="match status" value="1"/>
</dbReference>
<dbReference type="PANTHER" id="PTHR12526">
    <property type="entry name" value="GLYCOSYLTRANSFERASE"/>
    <property type="match status" value="1"/>
</dbReference>
<dbReference type="Pfam" id="PF13439">
    <property type="entry name" value="Glyco_transf_4"/>
    <property type="match status" value="1"/>
</dbReference>
<sequence length="414" mass="43114">MTPTRRDGGRWLVATTEYAGLTAYTGGIGTHYAGLAPALVAAGAQVDLLVVAPGPLLSDRAPGGVHLLASAAVPGSGVAALSRRAHVVASAARRGRYDRVFLPEWGALGARLPARAPVLTNLATSTALQNAVAGFTPASFGWRQGTVQVVQSFLETRQIRRSAGLIAISTAMADRTRRTLGEVPPLRVVPNTVDVAQVRRLAGAGPTPTWWPGAAGPVILFVGRLERRKGVLTATEAFARVAAAHPDVQLVLAGASGDARFEPDRDELLCAVPPAARSRVHLVGHLSAEQLHPCVRAATLVLCPSVWEGFGNAALEARAIGAPVVVTRGSGFDDFCTDGRDALVVDPGDVGELARAVTRLLAEPALRERLGRAAATSADDYAPERVAPLLLDAADELLGALTGRTYGATSPRPR</sequence>
<dbReference type="InterPro" id="IPR028098">
    <property type="entry name" value="Glyco_trans_4-like_N"/>
</dbReference>
<comment type="caution">
    <text evidence="5">The sequence shown here is derived from an EMBL/GenBank/DDBJ whole genome shotgun (WGS) entry which is preliminary data.</text>
</comment>
<dbReference type="Pfam" id="PF00534">
    <property type="entry name" value="Glycos_transf_1"/>
    <property type="match status" value="1"/>
</dbReference>
<reference evidence="5 6" key="1">
    <citation type="submission" date="2021-01" db="EMBL/GenBank/DDBJ databases">
        <title>Whole genome shotgun sequence of Cellulomonas phragmiteti NBRC 110785.</title>
        <authorList>
            <person name="Komaki H."/>
            <person name="Tamura T."/>
        </authorList>
    </citation>
    <scope>NUCLEOTIDE SEQUENCE [LARGE SCALE GENOMIC DNA]</scope>
    <source>
        <strain evidence="5 6">NBRC 110785</strain>
    </source>
</reference>
<dbReference type="CDD" id="cd03801">
    <property type="entry name" value="GT4_PimA-like"/>
    <property type="match status" value="1"/>
</dbReference>
<keyword evidence="1" id="KW-0328">Glycosyltransferase</keyword>
<keyword evidence="6" id="KW-1185">Reference proteome</keyword>
<name>A0ABQ4DK57_9CELL</name>
<evidence type="ECO:0000259" key="4">
    <source>
        <dbReference type="Pfam" id="PF13439"/>
    </source>
</evidence>
<dbReference type="Proteomes" id="UP000614741">
    <property type="component" value="Unassembled WGS sequence"/>
</dbReference>
<dbReference type="RefSeq" id="WP_203672144.1">
    <property type="nucleotide sequence ID" value="NZ_BONP01000005.1"/>
</dbReference>
<accession>A0ABQ4DK57</accession>